<protein>
    <submittedName>
        <fullName evidence="2">Uncharacterized protein</fullName>
    </submittedName>
</protein>
<feature type="coiled-coil region" evidence="1">
    <location>
        <begin position="86"/>
        <end position="137"/>
    </location>
</feature>
<evidence type="ECO:0000256" key="1">
    <source>
        <dbReference type="SAM" id="Coils"/>
    </source>
</evidence>
<dbReference type="Proteomes" id="UP001162131">
    <property type="component" value="Unassembled WGS sequence"/>
</dbReference>
<dbReference type="GO" id="GO:0035253">
    <property type="term" value="C:ciliary rootlet"/>
    <property type="evidence" value="ECO:0007669"/>
    <property type="project" value="TreeGrafter"/>
</dbReference>
<gene>
    <name evidence="2" type="ORF">BSTOLATCC_MIC15816</name>
</gene>
<dbReference type="EMBL" id="CAJZBQ010000015">
    <property type="protein sequence ID" value="CAG9316385.1"/>
    <property type="molecule type" value="Genomic_DNA"/>
</dbReference>
<feature type="coiled-coil region" evidence="1">
    <location>
        <begin position="167"/>
        <end position="226"/>
    </location>
</feature>
<comment type="caution">
    <text evidence="2">The sequence shown here is derived from an EMBL/GenBank/DDBJ whole genome shotgun (WGS) entry which is preliminary data.</text>
</comment>
<keyword evidence="1" id="KW-0175">Coiled coil</keyword>
<dbReference type="InterPro" id="IPR033192">
    <property type="entry name" value="ODAD3"/>
</dbReference>
<dbReference type="AlphaFoldDB" id="A0AAU9INL4"/>
<name>A0AAU9INL4_9CILI</name>
<organism evidence="2 3">
    <name type="scientific">Blepharisma stoltei</name>
    <dbReference type="NCBI Taxonomy" id="1481888"/>
    <lineage>
        <taxon>Eukaryota</taxon>
        <taxon>Sar</taxon>
        <taxon>Alveolata</taxon>
        <taxon>Ciliophora</taxon>
        <taxon>Postciliodesmatophora</taxon>
        <taxon>Heterotrichea</taxon>
        <taxon>Heterotrichida</taxon>
        <taxon>Blepharismidae</taxon>
        <taxon>Blepharisma</taxon>
    </lineage>
</organism>
<dbReference type="GO" id="GO:0097542">
    <property type="term" value="C:ciliary tip"/>
    <property type="evidence" value="ECO:0007669"/>
    <property type="project" value="TreeGrafter"/>
</dbReference>
<accession>A0AAU9INL4</accession>
<keyword evidence="3" id="KW-1185">Reference proteome</keyword>
<reference evidence="2" key="1">
    <citation type="submission" date="2021-09" db="EMBL/GenBank/DDBJ databases">
        <authorList>
            <consortium name="AG Swart"/>
            <person name="Singh M."/>
            <person name="Singh A."/>
            <person name="Seah K."/>
            <person name="Emmerich C."/>
        </authorList>
    </citation>
    <scope>NUCLEOTIDE SEQUENCE</scope>
    <source>
        <strain evidence="2">ATCC30299</strain>
    </source>
</reference>
<dbReference type="GO" id="GO:0003341">
    <property type="term" value="P:cilium movement"/>
    <property type="evidence" value="ECO:0007669"/>
    <property type="project" value="InterPro"/>
</dbReference>
<dbReference type="GO" id="GO:0036158">
    <property type="term" value="P:outer dynein arm assembly"/>
    <property type="evidence" value="ECO:0007669"/>
    <property type="project" value="InterPro"/>
</dbReference>
<proteinExistence type="predicted"/>
<dbReference type="GO" id="GO:0036064">
    <property type="term" value="C:ciliary basal body"/>
    <property type="evidence" value="ECO:0007669"/>
    <property type="project" value="TreeGrafter"/>
</dbReference>
<feature type="coiled-coil region" evidence="1">
    <location>
        <begin position="317"/>
        <end position="351"/>
    </location>
</feature>
<sequence length="454" mass="53625">MTQLLSAPATSRWKRELLSETTTKFNLANHRRLSQMVSTQDASRFFSGSVTPFDETEKVSKFEELREISSQLGILRNRHDYTRARNSFHEKNLESLQNELDIVNKMGTRTGVKLENMREEAEKMEKLLNDIKKQQDDALIARKACEHMIERMKMTKIHLEKRNLSLAKSLREKQQTLKEELDKQRRTREGRIQTRGALKSLEGYINRETREKVDRLQAIEKDVKQKKEVSIKREERISRQMEIAEAAANEDRNLKAIRMREGLLIHKMWNSFLQKKMEVEMEKNTGIDLAFQRIRRVAGLNDVGEMIEKFLTREQLYAELMERLNDVNKRIEDYNQKNLEMEEKIHGLEIAKKENNNPTHNLSLVVYRGSKETARMKIRLKEMVTIKENIQVWGKKFIKNFDVNFKITDKKLDGLIKTIHRLVSEKLKKIKENKMTLIDTKNTYASINNLNYNE</sequence>
<dbReference type="PANTHER" id="PTHR46518:SF1">
    <property type="entry name" value="OUTER DYNEIN ARM-DOCKING COMPLEX SUBUNIT 3"/>
    <property type="match status" value="1"/>
</dbReference>
<dbReference type="PANTHER" id="PTHR46518">
    <property type="entry name" value="COILED-COIL DOMAIN-CONTAINING PROTEIN 151"/>
    <property type="match status" value="1"/>
</dbReference>
<evidence type="ECO:0000313" key="3">
    <source>
        <dbReference type="Proteomes" id="UP001162131"/>
    </source>
</evidence>
<evidence type="ECO:0000313" key="2">
    <source>
        <dbReference type="EMBL" id="CAG9316385.1"/>
    </source>
</evidence>